<dbReference type="Pfam" id="PF01881">
    <property type="entry name" value="Cas_Cas6_C"/>
    <property type="match status" value="1"/>
</dbReference>
<evidence type="ECO:0000313" key="6">
    <source>
        <dbReference type="Proteomes" id="UP001321763"/>
    </source>
</evidence>
<gene>
    <name evidence="5" type="ORF">K234311028_14340</name>
</gene>
<dbReference type="RefSeq" id="WP_317724322.1">
    <property type="nucleotide sequence ID" value="NZ_AP026818.1"/>
</dbReference>
<keyword evidence="3" id="KW-0051">Antiviral defense</keyword>
<comment type="similarity">
    <text evidence="1">Belongs to the CRISPR-associated protein Cas6/Cse3/CasE family.</text>
</comment>
<evidence type="ECO:0000256" key="1">
    <source>
        <dbReference type="ARBA" id="ARBA00005937"/>
    </source>
</evidence>
<reference evidence="5 6" key="1">
    <citation type="submission" date="2022-09" db="EMBL/GenBank/DDBJ databases">
        <title>complete genome sequences of Clostridium tetani str. KHSU-234311-028 isolated from soil.</title>
        <authorList>
            <person name="Sekizuka T."/>
            <person name="Shitada C."/>
            <person name="Takahashi M."/>
            <person name="Kuroda M."/>
        </authorList>
    </citation>
    <scope>NUCLEOTIDE SEQUENCE [LARGE SCALE GENOMIC DNA]</scope>
    <source>
        <strain evidence="5 6">KHSU-234311-028</strain>
    </source>
</reference>
<proteinExistence type="inferred from homology"/>
<feature type="domain" description="CRISPR associated protein Cas6 C-terminal" evidence="4">
    <location>
        <begin position="116"/>
        <end position="228"/>
    </location>
</feature>
<dbReference type="PANTHER" id="PTHR36984:SF1">
    <property type="entry name" value="CRISPR-ASSOCIATED ENDORIBONUCLEASE CAS6 1"/>
    <property type="match status" value="1"/>
</dbReference>
<protein>
    <submittedName>
        <fullName evidence="5">CRISPR-associated endoribonuclease Cas6</fullName>
    </submittedName>
</protein>
<dbReference type="Proteomes" id="UP001321763">
    <property type="component" value="Chromosome"/>
</dbReference>
<sequence>MNFTELTITVMLKEDINFQYCGYVIGKNINKSMLSDEDLKKIHPKKQYKHYVFNSFYPIEMDKVYKKNRLYFFKIRGLSNEFIEKLDNCLLKLKSNDFDVISISKKKIEKRPIKELYTQTPLIVTLEDGPWLQGNGDLELFKRRLEDNLEKKYKDFFNEDIDVKDKFIKSIEFKNRKPMHFKYKGIKLLANKVSIQIQDNEEAQKLAFIARATGLGEKNSSVGAGFCE</sequence>
<dbReference type="GO" id="GO:0051607">
    <property type="term" value="P:defense response to virus"/>
    <property type="evidence" value="ECO:0007669"/>
    <property type="project" value="UniProtKB-KW"/>
</dbReference>
<evidence type="ECO:0000313" key="5">
    <source>
        <dbReference type="EMBL" id="BDR81188.1"/>
    </source>
</evidence>
<dbReference type="Gene3D" id="3.30.70.1900">
    <property type="match status" value="1"/>
</dbReference>
<dbReference type="InterPro" id="IPR049435">
    <property type="entry name" value="Cas_Cas6_C"/>
</dbReference>
<dbReference type="AlphaFoldDB" id="A0ABC8EC94"/>
<organism evidence="5 6">
    <name type="scientific">Clostridium tetani</name>
    <dbReference type="NCBI Taxonomy" id="1513"/>
    <lineage>
        <taxon>Bacteria</taxon>
        <taxon>Bacillati</taxon>
        <taxon>Bacillota</taxon>
        <taxon>Clostridia</taxon>
        <taxon>Eubacteriales</taxon>
        <taxon>Clostridiaceae</taxon>
        <taxon>Clostridium</taxon>
    </lineage>
</organism>
<dbReference type="NCBIfam" id="TIGR01877">
    <property type="entry name" value="cas_cas6"/>
    <property type="match status" value="1"/>
</dbReference>
<evidence type="ECO:0000256" key="3">
    <source>
        <dbReference type="ARBA" id="ARBA00023118"/>
    </source>
</evidence>
<dbReference type="InterPro" id="IPR010156">
    <property type="entry name" value="CRISPR-assoc_prot_Cas6"/>
</dbReference>
<dbReference type="GO" id="GO:0003723">
    <property type="term" value="F:RNA binding"/>
    <property type="evidence" value="ECO:0007669"/>
    <property type="project" value="UniProtKB-KW"/>
</dbReference>
<evidence type="ECO:0000259" key="4">
    <source>
        <dbReference type="Pfam" id="PF01881"/>
    </source>
</evidence>
<accession>A0ABC8EC94</accession>
<name>A0ABC8EC94_CLOTA</name>
<dbReference type="PANTHER" id="PTHR36984">
    <property type="entry name" value="CRISPR-ASSOCIATED ENDORIBONUCLEASE CAS6 1"/>
    <property type="match status" value="1"/>
</dbReference>
<dbReference type="EMBL" id="AP026818">
    <property type="protein sequence ID" value="BDR81188.1"/>
    <property type="molecule type" value="Genomic_DNA"/>
</dbReference>
<evidence type="ECO:0000256" key="2">
    <source>
        <dbReference type="ARBA" id="ARBA00022884"/>
    </source>
</evidence>
<keyword evidence="2" id="KW-0694">RNA-binding</keyword>